<dbReference type="AlphaFoldDB" id="A0A0E9W7Y4"/>
<accession>A0A0E9W7Y4</accession>
<evidence type="ECO:0000313" key="1">
    <source>
        <dbReference type="EMBL" id="JAH86467.1"/>
    </source>
</evidence>
<name>A0A0E9W7Y4_ANGAN</name>
<protein>
    <submittedName>
        <fullName evidence="1">Uncharacterized protein</fullName>
    </submittedName>
</protein>
<proteinExistence type="predicted"/>
<organism evidence="1">
    <name type="scientific">Anguilla anguilla</name>
    <name type="common">European freshwater eel</name>
    <name type="synonym">Muraena anguilla</name>
    <dbReference type="NCBI Taxonomy" id="7936"/>
    <lineage>
        <taxon>Eukaryota</taxon>
        <taxon>Metazoa</taxon>
        <taxon>Chordata</taxon>
        <taxon>Craniata</taxon>
        <taxon>Vertebrata</taxon>
        <taxon>Euteleostomi</taxon>
        <taxon>Actinopterygii</taxon>
        <taxon>Neopterygii</taxon>
        <taxon>Teleostei</taxon>
        <taxon>Anguilliformes</taxon>
        <taxon>Anguillidae</taxon>
        <taxon>Anguilla</taxon>
    </lineage>
</organism>
<dbReference type="EMBL" id="GBXM01022110">
    <property type="protein sequence ID" value="JAH86467.1"/>
    <property type="molecule type" value="Transcribed_RNA"/>
</dbReference>
<reference evidence="1" key="1">
    <citation type="submission" date="2014-11" db="EMBL/GenBank/DDBJ databases">
        <authorList>
            <person name="Amaro Gonzalez C."/>
        </authorList>
    </citation>
    <scope>NUCLEOTIDE SEQUENCE</scope>
</reference>
<reference evidence="1" key="2">
    <citation type="journal article" date="2015" name="Fish Shellfish Immunol.">
        <title>Early steps in the European eel (Anguilla anguilla)-Vibrio vulnificus interaction in the gills: Role of the RtxA13 toxin.</title>
        <authorList>
            <person name="Callol A."/>
            <person name="Pajuelo D."/>
            <person name="Ebbesson L."/>
            <person name="Teles M."/>
            <person name="MacKenzie S."/>
            <person name="Amaro C."/>
        </authorList>
    </citation>
    <scope>NUCLEOTIDE SEQUENCE</scope>
</reference>
<sequence>MRKNVSGSARCNEIKVLFDLVLSIFMRVI</sequence>